<dbReference type="PANTHER" id="PTHR30055:SF226">
    <property type="entry name" value="HTH-TYPE TRANSCRIPTIONAL REGULATOR PKSA"/>
    <property type="match status" value="1"/>
</dbReference>
<dbReference type="EMBL" id="JAMZEC010000001">
    <property type="protein sequence ID" value="MCP2348732.1"/>
    <property type="molecule type" value="Genomic_DNA"/>
</dbReference>
<keyword evidence="5" id="KW-1185">Reference proteome</keyword>
<accession>A0ABT1K4Y8</accession>
<dbReference type="SUPFAM" id="SSF46689">
    <property type="entry name" value="Homeodomain-like"/>
    <property type="match status" value="1"/>
</dbReference>
<dbReference type="SUPFAM" id="SSF48498">
    <property type="entry name" value="Tetracyclin repressor-like, C-terminal domain"/>
    <property type="match status" value="1"/>
</dbReference>
<dbReference type="PRINTS" id="PR00455">
    <property type="entry name" value="HTHTETR"/>
</dbReference>
<dbReference type="PANTHER" id="PTHR30055">
    <property type="entry name" value="HTH-TYPE TRANSCRIPTIONAL REGULATOR RUTR"/>
    <property type="match status" value="1"/>
</dbReference>
<sequence length="187" mass="20395">MQKKRLRDPEAHRAAILQAARGAFAELGYAKATIREIARRAGVTHGLVMRHFGSKETLFVAAVPGPKPVDDIEPGTPETLPERMAKAYVTRMEHPANDDPFLVLIRSAASGDRAAEDLFATMRRPIHSAYGPVVDGQDAEGRIDLMGALLIGVTFNRYLLKSGALAEMPSDVLIGHLARTLRAILFE</sequence>
<evidence type="ECO:0000256" key="1">
    <source>
        <dbReference type="ARBA" id="ARBA00023125"/>
    </source>
</evidence>
<evidence type="ECO:0000259" key="3">
    <source>
        <dbReference type="PROSITE" id="PS50977"/>
    </source>
</evidence>
<dbReference type="InterPro" id="IPR050109">
    <property type="entry name" value="HTH-type_TetR-like_transc_reg"/>
</dbReference>
<protein>
    <recommendedName>
        <fullName evidence="3">HTH tetR-type domain-containing protein</fullName>
    </recommendedName>
</protein>
<keyword evidence="1 2" id="KW-0238">DNA-binding</keyword>
<reference evidence="4 5" key="1">
    <citation type="submission" date="2022-06" db="EMBL/GenBank/DDBJ databases">
        <title>Sequencing the genomes of 1000 actinobacteria strains.</title>
        <authorList>
            <person name="Klenk H.-P."/>
        </authorList>
    </citation>
    <scope>NUCLEOTIDE SEQUENCE [LARGE SCALE GENOMIC DNA]</scope>
    <source>
        <strain evidence="4 5">DSM 44170</strain>
    </source>
</reference>
<organism evidence="4 5">
    <name type="scientific">Nonomuraea roseoviolacea subsp. carminata</name>
    <dbReference type="NCBI Taxonomy" id="160689"/>
    <lineage>
        <taxon>Bacteria</taxon>
        <taxon>Bacillati</taxon>
        <taxon>Actinomycetota</taxon>
        <taxon>Actinomycetes</taxon>
        <taxon>Streptosporangiales</taxon>
        <taxon>Streptosporangiaceae</taxon>
        <taxon>Nonomuraea</taxon>
    </lineage>
</organism>
<dbReference type="Gene3D" id="1.10.357.10">
    <property type="entry name" value="Tetracycline Repressor, domain 2"/>
    <property type="match status" value="1"/>
</dbReference>
<dbReference type="PROSITE" id="PS50977">
    <property type="entry name" value="HTH_TETR_2"/>
    <property type="match status" value="1"/>
</dbReference>
<proteinExistence type="predicted"/>
<dbReference type="Pfam" id="PF00440">
    <property type="entry name" value="TetR_N"/>
    <property type="match status" value="1"/>
</dbReference>
<comment type="caution">
    <text evidence="4">The sequence shown here is derived from an EMBL/GenBank/DDBJ whole genome shotgun (WGS) entry which is preliminary data.</text>
</comment>
<dbReference type="RefSeq" id="WP_253772736.1">
    <property type="nucleotide sequence ID" value="NZ_BAAAVE010000007.1"/>
</dbReference>
<dbReference type="InterPro" id="IPR009057">
    <property type="entry name" value="Homeodomain-like_sf"/>
</dbReference>
<evidence type="ECO:0000256" key="2">
    <source>
        <dbReference type="PROSITE-ProRule" id="PRU00335"/>
    </source>
</evidence>
<dbReference type="InterPro" id="IPR041678">
    <property type="entry name" value="TetR_C_16"/>
</dbReference>
<evidence type="ECO:0000313" key="5">
    <source>
        <dbReference type="Proteomes" id="UP001320766"/>
    </source>
</evidence>
<dbReference type="InterPro" id="IPR036271">
    <property type="entry name" value="Tet_transcr_reg_TetR-rel_C_sf"/>
</dbReference>
<evidence type="ECO:0000313" key="4">
    <source>
        <dbReference type="EMBL" id="MCP2348732.1"/>
    </source>
</evidence>
<feature type="DNA-binding region" description="H-T-H motif" evidence="2">
    <location>
        <begin position="33"/>
        <end position="52"/>
    </location>
</feature>
<dbReference type="Proteomes" id="UP001320766">
    <property type="component" value="Unassembled WGS sequence"/>
</dbReference>
<name>A0ABT1K4Y8_9ACTN</name>
<feature type="domain" description="HTH tetR-type" evidence="3">
    <location>
        <begin position="10"/>
        <end position="70"/>
    </location>
</feature>
<dbReference type="InterPro" id="IPR001647">
    <property type="entry name" value="HTH_TetR"/>
</dbReference>
<dbReference type="Gene3D" id="1.10.10.60">
    <property type="entry name" value="Homeodomain-like"/>
    <property type="match status" value="1"/>
</dbReference>
<dbReference type="Pfam" id="PF17920">
    <property type="entry name" value="TetR_C_16"/>
    <property type="match status" value="1"/>
</dbReference>
<gene>
    <name evidence="4" type="ORF">HD595_004854</name>
</gene>